<organism evidence="2 3">
    <name type="scientific">Streptosporangium saharense</name>
    <dbReference type="NCBI Taxonomy" id="1706840"/>
    <lineage>
        <taxon>Bacteria</taxon>
        <taxon>Bacillati</taxon>
        <taxon>Actinomycetota</taxon>
        <taxon>Actinomycetes</taxon>
        <taxon>Streptosporangiales</taxon>
        <taxon>Streptosporangiaceae</taxon>
        <taxon>Streptosporangium</taxon>
    </lineage>
</organism>
<feature type="compositionally biased region" description="Acidic residues" evidence="1">
    <location>
        <begin position="404"/>
        <end position="416"/>
    </location>
</feature>
<keyword evidence="3" id="KW-1185">Reference proteome</keyword>
<evidence type="ECO:0000313" key="2">
    <source>
        <dbReference type="EMBL" id="MBB4919155.1"/>
    </source>
</evidence>
<comment type="caution">
    <text evidence="2">The sequence shown here is derived from an EMBL/GenBank/DDBJ whole genome shotgun (WGS) entry which is preliminary data.</text>
</comment>
<reference evidence="2 3" key="1">
    <citation type="submission" date="2020-08" db="EMBL/GenBank/DDBJ databases">
        <title>Genomic Encyclopedia of Type Strains, Phase III (KMG-III): the genomes of soil and plant-associated and newly described type strains.</title>
        <authorList>
            <person name="Whitman W."/>
        </authorList>
    </citation>
    <scope>NUCLEOTIDE SEQUENCE [LARGE SCALE GENOMIC DNA]</scope>
    <source>
        <strain evidence="2 3">CECT 8840</strain>
    </source>
</reference>
<sequence length="1994" mass="216256">MDRVLVGAAVRVTAEDFLAAIGHYPPEGRQAIFRLVGLPSLKAITPSAAANLVRMLCGPDGTRSRLIDALSRLVTWAFGNRDDLSAEDCVLLLNAETAEKVLVEAGYIGTALQRTAPLPANLVDLILADVVRRDLPLSAVALGMLVPSAHRLGVEAETVVRELWRQLRDETPGLPEPPAGADVLCGIALTPPREPLPGAGTIEEEGGQMPEKHLIDPSTPDLRHSLRRLEEHFAAAAEAAGRVHGDLSGGVRPSDVDIDVIVRALDGFDEVREQLRGAGATEITVTTLDGLGKALDHAEAARSRAERVGALAGLRGPDLLDELLAEVREAAMKGPSAGLEALAELIELSADPDAVLLADDLEDSARRELPPRWQPVIRAALGGRLRLEPQVDDDLPTRAPAMEAQEEEPGSDDEGGVEPPTVPDDEPPSGNATAEPDSAEEPDLAGLDRMLESRFRPRSETGVAQPGKARPAPKPSVAVEPEPPRPAQAADPGPPFAESSEETPGRYGQEEAVALRARRFGLAAWIRAAEGRPESEIAARRCAALAADMSAFAGRLSAAFGETAQRIVADDLADDAAGRLLAWAASIRAGLVHPTHASERLVEDLASTVLGYPAMTACGEAFQQALRSGVYLVPGLSGQMRDSAQAERDHERTVAACARLLEEGPHRNIKFAAATVVWKSLIQPDGAVGKLVGVAARDDVRLLEETVQKLDGLRTAGRIDRLIDDEAKRQSGSRKAKIIAGARAKLVEMVEEALDLVADWATAVRGVQIRRGNGSNEWLSQGLAKLREAVGPHRASLAEEFGALAKTGDLVLAAAAAGAAHLITDTFHLLDGEALSETEPTVAAVLNQDLLLAPEVRLDPETLRPRETPAPEALARLATADAPDWKEAFEARAALGDHEGTRAVVTAIERQDPELAAELWARRKKLVEEARESRDERIEALRDLLADRRRKGVLTEADTRRMTGRLQALAEPGREDFGVIAESAEKTETEMEAVYAARIAEEEARLAKKSAEHPDVRAAAPRIREHIARGELTTAREYLAQAEAGRPLPADQESFNHFSRFFPSFPQAFENMSILSSGGRARKRESDEWVRNLLEAVRAGRDVADPDLHSAISEAGLDLQALPAGRREELRNGLRLWRSLAEGPKAANNLRSAIEAVLRMIGLEGRQEPGEVAQNRLWVTLKEVRTGDALLPEFGSRMSPSGDSLRLLFVWRRPGPQQLIEWLKDEPQDRTVLVFYFGVLSPGQREQLATAARRRPRPVAAVIDDAAISYLAALPEASWTAVVSLLAPFGAANPYAPTGDVPMEMFYGRDAQLESVTSGSGSSIVYGGRQLGKSALLREAERSLRRSDPDRVVILETVQEIGKIVPESALWPRLAGRLADAGVLPQSGAVMKDRGDICRAVRQWIEHDPTRQVLILLDEADAFLNQDAANAKFTNVEALRDLMQSTDRRVKVVFAGLHQTARFQSLSNQPLPHLGTPIPIGPLDPQDAFDLLTRPLMALGFRFPDTLAARVIAEANNAPAHIQLFADVLLRRLRRMPVHGGGLPYEITSEDVTTVWRDKELTVGFKDRFEWTLDLDKRYKVIAYSVAFHALSNGMDVTIGVQKLQEDCHTWWSEGFEGCTGDGFRGLLEECVNLGVLSSDAGGYRLRTPHILTLLGGAEEVYAVLDKAEEFERPDSFDAHSYRAPYRNGPDRSPLTGAQVTRLLSHRDSLHLITGSPALHLERVGAALEEEAGRQHVAQVWRAGREYTFEGAVQRARDSGGHGVVVVDLSGRSREQASGFLRTAVTALSQEGGGGTLALALLAPPELIPLWLATGMDTDDLSHLVWIMELRRYGEADVRQWMNDVDLGYRGPASQEALLGCTGGWPILISKVIEGGPADRDDALERCREWTRANAEEFVRSTGVLRDATLGWAWRQVIDVGPARPDELAEYLEGMADSEAGTARRDRLHADGYPSWAATVEALRLLGALETRADGVFTCEQILAEATGALETRP</sequence>
<evidence type="ECO:0000256" key="1">
    <source>
        <dbReference type="SAM" id="MobiDB-lite"/>
    </source>
</evidence>
<dbReference type="EMBL" id="JACHJP010000009">
    <property type="protein sequence ID" value="MBB4919155.1"/>
    <property type="molecule type" value="Genomic_DNA"/>
</dbReference>
<dbReference type="InterPro" id="IPR027417">
    <property type="entry name" value="P-loop_NTPase"/>
</dbReference>
<name>A0A7W7VRA0_9ACTN</name>
<dbReference type="Gene3D" id="3.40.50.300">
    <property type="entry name" value="P-loop containing nucleotide triphosphate hydrolases"/>
    <property type="match status" value="1"/>
</dbReference>
<proteinExistence type="predicted"/>
<gene>
    <name evidence="2" type="ORF">FHS44_006297</name>
</gene>
<dbReference type="RefSeq" id="WP_184721125.1">
    <property type="nucleotide sequence ID" value="NZ_JACHJP010000009.1"/>
</dbReference>
<evidence type="ECO:0000313" key="3">
    <source>
        <dbReference type="Proteomes" id="UP000552644"/>
    </source>
</evidence>
<feature type="region of interest" description="Disordered" evidence="1">
    <location>
        <begin position="402"/>
        <end position="443"/>
    </location>
</feature>
<feature type="region of interest" description="Disordered" evidence="1">
    <location>
        <begin position="456"/>
        <end position="509"/>
    </location>
</feature>
<accession>A0A7W7VRA0</accession>
<protein>
    <submittedName>
        <fullName evidence="2">Uncharacterized protein</fullName>
    </submittedName>
</protein>
<dbReference type="SUPFAM" id="SSF52540">
    <property type="entry name" value="P-loop containing nucleoside triphosphate hydrolases"/>
    <property type="match status" value="1"/>
</dbReference>
<dbReference type="Proteomes" id="UP000552644">
    <property type="component" value="Unassembled WGS sequence"/>
</dbReference>